<evidence type="ECO:0000313" key="3">
    <source>
        <dbReference type="Proteomes" id="UP000525686"/>
    </source>
</evidence>
<name>A0A7W3ZL83_9ACTN</name>
<dbReference type="RefSeq" id="WP_181353530.1">
    <property type="nucleotide sequence ID" value="NZ_JABJWZ010000021.1"/>
</dbReference>
<dbReference type="InterPro" id="IPR001387">
    <property type="entry name" value="Cro/C1-type_HTH"/>
</dbReference>
<protein>
    <submittedName>
        <fullName evidence="2">Helix-turn-helix transcriptional regulator</fullName>
    </submittedName>
</protein>
<dbReference type="PROSITE" id="PS50943">
    <property type="entry name" value="HTH_CROC1"/>
    <property type="match status" value="1"/>
</dbReference>
<dbReference type="GO" id="GO:0003700">
    <property type="term" value="F:DNA-binding transcription factor activity"/>
    <property type="evidence" value="ECO:0007669"/>
    <property type="project" value="InterPro"/>
</dbReference>
<dbReference type="EMBL" id="JABJWZ010000021">
    <property type="protein sequence ID" value="MBB1252609.1"/>
    <property type="molecule type" value="Genomic_DNA"/>
</dbReference>
<dbReference type="CDD" id="cd00093">
    <property type="entry name" value="HTH_XRE"/>
    <property type="match status" value="1"/>
</dbReference>
<proteinExistence type="predicted"/>
<dbReference type="Gene3D" id="1.10.260.40">
    <property type="entry name" value="lambda repressor-like DNA-binding domains"/>
    <property type="match status" value="1"/>
</dbReference>
<dbReference type="SUPFAM" id="SSF47413">
    <property type="entry name" value="lambda repressor-like DNA-binding domains"/>
    <property type="match status" value="1"/>
</dbReference>
<evidence type="ECO:0000259" key="1">
    <source>
        <dbReference type="PROSITE" id="PS50943"/>
    </source>
</evidence>
<dbReference type="Proteomes" id="UP000525686">
    <property type="component" value="Unassembled WGS sequence"/>
</dbReference>
<dbReference type="Pfam" id="PF01381">
    <property type="entry name" value="HTH_3"/>
    <property type="match status" value="1"/>
</dbReference>
<dbReference type="SMART" id="SM00530">
    <property type="entry name" value="HTH_XRE"/>
    <property type="match status" value="1"/>
</dbReference>
<dbReference type="InterPro" id="IPR000943">
    <property type="entry name" value="RNA_pol_sigma70"/>
</dbReference>
<reference evidence="3" key="1">
    <citation type="submission" date="2020-05" db="EMBL/GenBank/DDBJ databases">
        <title>Classification of alakaliphilic streptomycetes isolated from an alkaline soil next to Lonar Crater, India and a proposal for the recognition of Streptomyces alkaliterrae sp. nov.</title>
        <authorList>
            <person name="Golinska P."/>
        </authorList>
    </citation>
    <scope>NUCLEOTIDE SEQUENCE [LARGE SCALE GENOMIC DNA]</scope>
    <source>
        <strain evidence="3">OF3</strain>
    </source>
</reference>
<dbReference type="InterPro" id="IPR010982">
    <property type="entry name" value="Lambda_DNA-bd_dom_sf"/>
</dbReference>
<feature type="domain" description="HTH cro/C1-type" evidence="1">
    <location>
        <begin position="40"/>
        <end position="93"/>
    </location>
</feature>
<sequence>MTKFPKWSDVRADVVADAGGEEAVAEARKRNQAYIDGHRLAERRKSLGMTQSDVAELMNVTKSRVSQIERGEVSTVEAIARYVAALGGQIQISAVFGDDLYILRGTDTHAA</sequence>
<dbReference type="GO" id="GO:0003677">
    <property type="term" value="F:DNA binding"/>
    <property type="evidence" value="ECO:0007669"/>
    <property type="project" value="InterPro"/>
</dbReference>
<comment type="caution">
    <text evidence="2">The sequence shown here is derived from an EMBL/GenBank/DDBJ whole genome shotgun (WGS) entry which is preliminary data.</text>
</comment>
<organism evidence="2 3">
    <name type="scientific">Streptomyces alkaliterrae</name>
    <dbReference type="NCBI Taxonomy" id="2213162"/>
    <lineage>
        <taxon>Bacteria</taxon>
        <taxon>Bacillati</taxon>
        <taxon>Actinomycetota</taxon>
        <taxon>Actinomycetes</taxon>
        <taxon>Kitasatosporales</taxon>
        <taxon>Streptomycetaceae</taxon>
        <taxon>Streptomyces</taxon>
    </lineage>
</organism>
<evidence type="ECO:0000313" key="2">
    <source>
        <dbReference type="EMBL" id="MBB1252609.1"/>
    </source>
</evidence>
<accession>A0A7W3ZL83</accession>
<gene>
    <name evidence="2" type="ORF">H3146_04380</name>
</gene>
<dbReference type="GO" id="GO:0006352">
    <property type="term" value="P:DNA-templated transcription initiation"/>
    <property type="evidence" value="ECO:0007669"/>
    <property type="project" value="InterPro"/>
</dbReference>
<dbReference type="PROSITE" id="PS00716">
    <property type="entry name" value="SIGMA70_2"/>
    <property type="match status" value="1"/>
</dbReference>
<dbReference type="AlphaFoldDB" id="A0A7W3ZL83"/>